<protein>
    <submittedName>
        <fullName evidence="2">Helix-turn-helix transcriptional regulator</fullName>
    </submittedName>
</protein>
<reference evidence="2" key="1">
    <citation type="submission" date="2022-12" db="EMBL/GenBank/DDBJ databases">
        <title>Marinomonas 15G1-11 sp. nov, isolated from marine algae.</title>
        <authorList>
            <person name="Butt M."/>
            <person name="Choi D.G."/>
            <person name="Kim J.M."/>
            <person name="Lee J.K."/>
            <person name="Baek J.H."/>
            <person name="Jeon C.O."/>
        </authorList>
    </citation>
    <scope>NUCLEOTIDE SEQUENCE</scope>
    <source>
        <strain evidence="2">15G1-11</strain>
    </source>
</reference>
<name>A0ABT4JS02_9GAMM</name>
<evidence type="ECO:0000259" key="1">
    <source>
        <dbReference type="PROSITE" id="PS50943"/>
    </source>
</evidence>
<dbReference type="PROSITE" id="PS50943">
    <property type="entry name" value="HTH_CROC1"/>
    <property type="match status" value="1"/>
</dbReference>
<sequence length="277" mass="32311">MQKDGNEPLDFVANLKLLCDHYSSIAEVCRKIGINRTQFNKYLNAQVHPSKSNIRIICDFFGVEEFEIMMPHEQFSREVLPGKLTSPIEKDESIFFEKTKNLKIASSATLTRYIGWYYEYYFSLGYPGKVFQSLIEVKQDKNGLTYKRYERLIGVRQLNEKVTHCLYDGIVINLCDRIFFLDVESLTENEMTQTIFFPSYRSQLKRLHGLKLGVSSRSHRSPACTRVLYDYIGKNIRFRSAFKHCGLYKEDEMEESILIAINNDKAENEPLFLARGE</sequence>
<dbReference type="CDD" id="cd00093">
    <property type="entry name" value="HTH_XRE"/>
    <property type="match status" value="1"/>
</dbReference>
<organism evidence="2 3">
    <name type="scientific">Marinomonas phaeophyticola</name>
    <dbReference type="NCBI Taxonomy" id="3004091"/>
    <lineage>
        <taxon>Bacteria</taxon>
        <taxon>Pseudomonadati</taxon>
        <taxon>Pseudomonadota</taxon>
        <taxon>Gammaproteobacteria</taxon>
        <taxon>Oceanospirillales</taxon>
        <taxon>Oceanospirillaceae</taxon>
        <taxon>Marinomonas</taxon>
    </lineage>
</organism>
<evidence type="ECO:0000313" key="2">
    <source>
        <dbReference type="EMBL" id="MCZ2721051.1"/>
    </source>
</evidence>
<dbReference type="InterPro" id="IPR010982">
    <property type="entry name" value="Lambda_DNA-bd_dom_sf"/>
</dbReference>
<dbReference type="InterPro" id="IPR001387">
    <property type="entry name" value="Cro/C1-type_HTH"/>
</dbReference>
<dbReference type="Proteomes" id="UP001149719">
    <property type="component" value="Unassembled WGS sequence"/>
</dbReference>
<dbReference type="Gene3D" id="1.10.260.40">
    <property type="entry name" value="lambda repressor-like DNA-binding domains"/>
    <property type="match status" value="1"/>
</dbReference>
<feature type="domain" description="HTH cro/C1-type" evidence="1">
    <location>
        <begin position="24"/>
        <end position="66"/>
    </location>
</feature>
<accession>A0ABT4JS02</accession>
<dbReference type="SUPFAM" id="SSF47413">
    <property type="entry name" value="lambda repressor-like DNA-binding domains"/>
    <property type="match status" value="1"/>
</dbReference>
<dbReference type="EMBL" id="JAPUBN010000011">
    <property type="protein sequence ID" value="MCZ2721051.1"/>
    <property type="molecule type" value="Genomic_DNA"/>
</dbReference>
<proteinExistence type="predicted"/>
<keyword evidence="3" id="KW-1185">Reference proteome</keyword>
<evidence type="ECO:0000313" key="3">
    <source>
        <dbReference type="Proteomes" id="UP001149719"/>
    </source>
</evidence>
<gene>
    <name evidence="2" type="ORF">O1D97_05145</name>
</gene>
<dbReference type="RefSeq" id="WP_269123424.1">
    <property type="nucleotide sequence ID" value="NZ_JAPUBN010000011.1"/>
</dbReference>
<comment type="caution">
    <text evidence="2">The sequence shown here is derived from an EMBL/GenBank/DDBJ whole genome shotgun (WGS) entry which is preliminary data.</text>
</comment>